<dbReference type="AlphaFoldDB" id="A0A7S3END2"/>
<accession>A0A7S3END2</accession>
<dbReference type="EMBL" id="HBHW01040844">
    <property type="protein sequence ID" value="CAE0063324.1"/>
    <property type="molecule type" value="Transcribed_RNA"/>
</dbReference>
<evidence type="ECO:0000313" key="2">
    <source>
        <dbReference type="EMBL" id="CAE0063314.1"/>
    </source>
</evidence>
<dbReference type="EMBL" id="HBHW01040833">
    <property type="protein sequence ID" value="CAE0063314.1"/>
    <property type="molecule type" value="Transcribed_RNA"/>
</dbReference>
<keyword evidence="1" id="KW-0732">Signal</keyword>
<evidence type="ECO:0000256" key="1">
    <source>
        <dbReference type="SAM" id="SignalP"/>
    </source>
</evidence>
<proteinExistence type="predicted"/>
<feature type="signal peptide" evidence="1">
    <location>
        <begin position="1"/>
        <end position="24"/>
    </location>
</feature>
<gene>
    <name evidence="2" type="ORF">RMAR00112_LOCUS31386</name>
    <name evidence="3" type="ORF">RMAR00112_LOCUS31396</name>
</gene>
<feature type="chain" id="PRO_5036212132" evidence="1">
    <location>
        <begin position="25"/>
        <end position="429"/>
    </location>
</feature>
<protein>
    <submittedName>
        <fullName evidence="2">Uncharacterized protein</fullName>
    </submittedName>
</protein>
<name>A0A7S3END2_9RHOD</name>
<evidence type="ECO:0000313" key="3">
    <source>
        <dbReference type="EMBL" id="CAE0063324.1"/>
    </source>
</evidence>
<reference evidence="2" key="1">
    <citation type="submission" date="2021-01" db="EMBL/GenBank/DDBJ databases">
        <authorList>
            <person name="Corre E."/>
            <person name="Pelletier E."/>
            <person name="Niang G."/>
            <person name="Scheremetjew M."/>
            <person name="Finn R."/>
            <person name="Kale V."/>
            <person name="Holt S."/>
            <person name="Cochrane G."/>
            <person name="Meng A."/>
            <person name="Brown T."/>
            <person name="Cohen L."/>
        </authorList>
    </citation>
    <scope>NUCLEOTIDE SEQUENCE</scope>
    <source>
        <strain evidence="2">CCMP 769</strain>
    </source>
</reference>
<organism evidence="2">
    <name type="scientific">Rhodosorus marinus</name>
    <dbReference type="NCBI Taxonomy" id="101924"/>
    <lineage>
        <taxon>Eukaryota</taxon>
        <taxon>Rhodophyta</taxon>
        <taxon>Stylonematophyceae</taxon>
        <taxon>Stylonematales</taxon>
        <taxon>Stylonemataceae</taxon>
        <taxon>Rhodosorus</taxon>
    </lineage>
</organism>
<sequence>MKAATVFLRVVFFSTLAVVWETHARFGYHGAEEDLKLIFRLRSEDPFVNDDVYAKLPGELVAKWDLEAPSIDALGGPAGMLQRVEQIQRAIGTEFIEVELITMEEILPENLFGLYEEEISKFYSRRPPPHLTYRLGRAGRDLESSIARSLESEPDMTQVEKILQYAYSQRTHRTTQVLYIVPFPEDCEVVASGSSFIAPEGFGWSVIQKRRDLNAPTLAFHIGKAAQALFADNPLHDVLPLSEELTLEVTTVHLAGTRPASFGFPWSELTQTLEQGFVPGQRLKVVLLDSKRSELLATAAFASSYLVGKENNSRIAEETFKEVLSAPLGSGQKIAEDRTDDSVGKTTTVRMLIFDVSGDCAFISQVGTRVPARCKAPRKQLTNNIVRLSLMKAGTTSKSYVEPNLAAVLHSGEGRRFFLPTLKSIVRTG</sequence>